<proteinExistence type="predicted"/>
<reference evidence="1 2" key="1">
    <citation type="submission" date="2019-03" db="EMBL/GenBank/DDBJ databases">
        <title>First draft genome of Liparis tanakae, snailfish: a comprehensive survey of snailfish specific genes.</title>
        <authorList>
            <person name="Kim W."/>
            <person name="Song I."/>
            <person name="Jeong J.-H."/>
            <person name="Kim D."/>
            <person name="Kim S."/>
            <person name="Ryu S."/>
            <person name="Song J.Y."/>
            <person name="Lee S.K."/>
        </authorList>
    </citation>
    <scope>NUCLEOTIDE SEQUENCE [LARGE SCALE GENOMIC DNA]</scope>
    <source>
        <tissue evidence="1">Muscle</tissue>
    </source>
</reference>
<name>A0A4Z2EM48_9TELE</name>
<evidence type="ECO:0000313" key="1">
    <source>
        <dbReference type="EMBL" id="TNN29514.1"/>
    </source>
</evidence>
<dbReference type="EMBL" id="SRLO01005554">
    <property type="protein sequence ID" value="TNN29514.1"/>
    <property type="molecule type" value="Genomic_DNA"/>
</dbReference>
<comment type="caution">
    <text evidence="1">The sequence shown here is derived from an EMBL/GenBank/DDBJ whole genome shotgun (WGS) entry which is preliminary data.</text>
</comment>
<dbReference type="AlphaFoldDB" id="A0A4Z2EM48"/>
<gene>
    <name evidence="1" type="ORF">EYF80_060337</name>
</gene>
<evidence type="ECO:0000313" key="2">
    <source>
        <dbReference type="Proteomes" id="UP000314294"/>
    </source>
</evidence>
<accession>A0A4Z2EM48</accession>
<dbReference type="Proteomes" id="UP000314294">
    <property type="component" value="Unassembled WGS sequence"/>
</dbReference>
<organism evidence="1 2">
    <name type="scientific">Liparis tanakae</name>
    <name type="common">Tanaka's snailfish</name>
    <dbReference type="NCBI Taxonomy" id="230148"/>
    <lineage>
        <taxon>Eukaryota</taxon>
        <taxon>Metazoa</taxon>
        <taxon>Chordata</taxon>
        <taxon>Craniata</taxon>
        <taxon>Vertebrata</taxon>
        <taxon>Euteleostomi</taxon>
        <taxon>Actinopterygii</taxon>
        <taxon>Neopterygii</taxon>
        <taxon>Teleostei</taxon>
        <taxon>Neoteleostei</taxon>
        <taxon>Acanthomorphata</taxon>
        <taxon>Eupercaria</taxon>
        <taxon>Perciformes</taxon>
        <taxon>Cottioidei</taxon>
        <taxon>Cottales</taxon>
        <taxon>Liparidae</taxon>
        <taxon>Liparis</taxon>
    </lineage>
</organism>
<sequence length="236" mass="25948">MERLSEEKPSWCWEQWVTSVKLFWAGGSRVRLGVWLERLRRSICRDSGSTSPENLSVGPPPPSPPLFPALELRLDSLVDRALWKAESEESEPLGSSPRLQEREQKIWPCLGRKGRPSRERLQRAQPKQPSVACQCCPSYVIWPWSMPVGGRDARTGGAARLQPLGVVPAAVDLPVLVEVDEVHQQLVAGAAHEAGRVPAHAAAGARRKHRDVAAVYLAAALRRRRRGGGGGGERLS</sequence>
<protein>
    <submittedName>
        <fullName evidence="1">Uncharacterized protein</fullName>
    </submittedName>
</protein>
<keyword evidence="2" id="KW-1185">Reference proteome</keyword>